<proteinExistence type="predicted"/>
<keyword evidence="1" id="KW-0812">Transmembrane</keyword>
<dbReference type="InterPro" id="IPR007621">
    <property type="entry name" value="TPM_dom"/>
</dbReference>
<evidence type="ECO:0000313" key="3">
    <source>
        <dbReference type="EMBL" id="AWX43943.1"/>
    </source>
</evidence>
<sequence length="300" mass="32305">MTPTNSVMQYPKVKSSFSLLTLRQHWIWKEKNSTISKRILFITFLLSLLISNLAFAQFQIPPKPQKQTSVYDYVNLLSGSQSMSLEQKLIRYSDSTSTQIVVAIISSTEGEDINFLGAQWGQKWGIGQADEDNGILVLLAKDDRKIAINTGYGVEGSLTDFMSKRIIESVIIPEFKNGDYFDGLNKGADAIFQVLNGEFKEDRTFGESDGFSLKTILPFLIFIVILIFLSRKGRNNRGGPGGKNTGLDLWDIIILSNMGRGGYRGSSGGGFGGGGFGSGGGFGGGFGGGGFGGGGASGGW</sequence>
<reference evidence="3 4" key="1">
    <citation type="submission" date="2018-06" db="EMBL/GenBank/DDBJ databases">
        <title>Spongiibacterium sp. HME9304 Genome sequencing and assembly.</title>
        <authorList>
            <person name="Kang H."/>
            <person name="Kim H."/>
            <person name="Joh K."/>
        </authorList>
    </citation>
    <scope>NUCLEOTIDE SEQUENCE [LARGE SCALE GENOMIC DNA]</scope>
    <source>
        <strain evidence="3 4">HME9304</strain>
    </source>
</reference>
<evidence type="ECO:0000259" key="2">
    <source>
        <dbReference type="Pfam" id="PF04536"/>
    </source>
</evidence>
<feature type="transmembrane region" description="Helical" evidence="1">
    <location>
        <begin position="211"/>
        <end position="229"/>
    </location>
</feature>
<evidence type="ECO:0000313" key="4">
    <source>
        <dbReference type="Proteomes" id="UP000248536"/>
    </source>
</evidence>
<dbReference type="AlphaFoldDB" id="A0A2Z4LQ82"/>
<dbReference type="Proteomes" id="UP000248536">
    <property type="component" value="Chromosome"/>
</dbReference>
<name>A0A2Z4LQ82_9FLAO</name>
<dbReference type="EMBL" id="CP030104">
    <property type="protein sequence ID" value="AWX43943.1"/>
    <property type="molecule type" value="Genomic_DNA"/>
</dbReference>
<keyword evidence="1" id="KW-1133">Transmembrane helix</keyword>
<keyword evidence="1" id="KW-0472">Membrane</keyword>
<accession>A0A2Z4LQ82</accession>
<feature type="domain" description="TPM" evidence="2">
    <location>
        <begin position="70"/>
        <end position="193"/>
    </location>
</feature>
<dbReference type="KEGG" id="spon:HME9304_00941"/>
<dbReference type="PANTHER" id="PTHR30373:SF2">
    <property type="entry name" value="UPF0603 PROTEIN YGCG"/>
    <property type="match status" value="1"/>
</dbReference>
<dbReference type="PANTHER" id="PTHR30373">
    <property type="entry name" value="UPF0603 PROTEIN YGCG"/>
    <property type="match status" value="1"/>
</dbReference>
<gene>
    <name evidence="3" type="ORF">HME9304_00941</name>
</gene>
<dbReference type="Pfam" id="PF04536">
    <property type="entry name" value="TPM_phosphatase"/>
    <property type="match status" value="1"/>
</dbReference>
<evidence type="ECO:0000256" key="1">
    <source>
        <dbReference type="SAM" id="Phobius"/>
    </source>
</evidence>
<organism evidence="3 4">
    <name type="scientific">Flagellimonas maritima</name>
    <dbReference type="NCBI Taxonomy" id="1383885"/>
    <lineage>
        <taxon>Bacteria</taxon>
        <taxon>Pseudomonadati</taxon>
        <taxon>Bacteroidota</taxon>
        <taxon>Flavobacteriia</taxon>
        <taxon>Flavobacteriales</taxon>
        <taxon>Flavobacteriaceae</taxon>
        <taxon>Flagellimonas</taxon>
    </lineage>
</organism>
<keyword evidence="4" id="KW-1185">Reference proteome</keyword>
<dbReference type="Gene3D" id="3.10.310.50">
    <property type="match status" value="1"/>
</dbReference>
<protein>
    <submittedName>
        <fullName evidence="3">UPF0603 protein YgcG</fullName>
    </submittedName>
</protein>